<dbReference type="OrthoDB" id="9758957at2"/>
<dbReference type="Proteomes" id="UP000242427">
    <property type="component" value="Unassembled WGS sequence"/>
</dbReference>
<evidence type="ECO:0000256" key="1">
    <source>
        <dbReference type="SAM" id="SignalP"/>
    </source>
</evidence>
<dbReference type="InterPro" id="IPR027372">
    <property type="entry name" value="Phytase-like_dom"/>
</dbReference>
<keyword evidence="4" id="KW-1185">Reference proteome</keyword>
<comment type="caution">
    <text evidence="3">The sequence shown here is derived from an EMBL/GenBank/DDBJ whole genome shotgun (WGS) entry which is preliminary data.</text>
</comment>
<name>A0A9X7JMC3_9ACTN</name>
<keyword evidence="1" id="KW-0732">Signal</keyword>
<evidence type="ECO:0000313" key="4">
    <source>
        <dbReference type="Proteomes" id="UP000242427"/>
    </source>
</evidence>
<reference evidence="3 4" key="1">
    <citation type="submission" date="2018-03" db="EMBL/GenBank/DDBJ databases">
        <title>Chitinolytic properties of Streptosporangium nondiastaticum TBG75A20.</title>
        <authorList>
            <person name="Gayathri V."/>
            <person name="Shiburaj S."/>
        </authorList>
    </citation>
    <scope>NUCLEOTIDE SEQUENCE [LARGE SCALE GENOMIC DNA]</scope>
    <source>
        <strain evidence="3 4">TBG75A20</strain>
    </source>
</reference>
<dbReference type="AlphaFoldDB" id="A0A9X7JMC3"/>
<dbReference type="SUPFAM" id="SSF63829">
    <property type="entry name" value="Calcium-dependent phosphotriesterase"/>
    <property type="match status" value="1"/>
</dbReference>
<dbReference type="PANTHER" id="PTHR37957">
    <property type="entry name" value="BLR7070 PROTEIN"/>
    <property type="match status" value="1"/>
</dbReference>
<protein>
    <recommendedName>
        <fullName evidence="2">Phytase-like domain-containing protein</fullName>
    </recommendedName>
</protein>
<feature type="chain" id="PRO_5040963120" description="Phytase-like domain-containing protein" evidence="1">
    <location>
        <begin position="28"/>
        <end position="361"/>
    </location>
</feature>
<accession>A0A9X7JMC3</accession>
<sequence>MRTRSALAAAAAALAAATCLTPATAAAAPRQPYEHAPARACSPSVRIDGFSDALDKTTFQGAFVGNLSALAADGDGTVAALSDRSQMFSLDVRQKGLGAPSATPVRVVDLADEKGGPLDSEGLVVDRDGTRLVTSETEPSVRRYDKDGKLLGRLPVPAALQVAPAGRATANQTFEGLTLQPGGRTLIASMEQSLTGDGPDAAGRPLVRLQSWQRHGRQEFALGPQYAYPVDKGLGVAEITAAGDGRLLVLERGFTAGVGNTVRLYLADPRRASDVTAVTNLPGGAGTRPAGKTLLADLGACPSLGATARQPQRNPLLDNIEGLVVTKRTGGALRLLLVSDDNQNPAQITRLYSLTVRLPRP</sequence>
<evidence type="ECO:0000259" key="2">
    <source>
        <dbReference type="Pfam" id="PF13449"/>
    </source>
</evidence>
<proteinExistence type="predicted"/>
<dbReference type="EMBL" id="PXWG01000085">
    <property type="protein sequence ID" value="PSJ26144.1"/>
    <property type="molecule type" value="Genomic_DNA"/>
</dbReference>
<dbReference type="PANTHER" id="PTHR37957:SF1">
    <property type="entry name" value="PHYTASE-LIKE DOMAIN-CONTAINING PROTEIN"/>
    <property type="match status" value="1"/>
</dbReference>
<gene>
    <name evidence="3" type="ORF">B7P34_24410</name>
</gene>
<dbReference type="RefSeq" id="WP_106679821.1">
    <property type="nucleotide sequence ID" value="NZ_PXWG01000085.1"/>
</dbReference>
<evidence type="ECO:0000313" key="3">
    <source>
        <dbReference type="EMBL" id="PSJ26144.1"/>
    </source>
</evidence>
<feature type="signal peptide" evidence="1">
    <location>
        <begin position="1"/>
        <end position="27"/>
    </location>
</feature>
<dbReference type="Pfam" id="PF13449">
    <property type="entry name" value="Phytase-like"/>
    <property type="match status" value="1"/>
</dbReference>
<organism evidence="3 4">
    <name type="scientific">Streptosporangium nondiastaticum</name>
    <dbReference type="NCBI Taxonomy" id="35764"/>
    <lineage>
        <taxon>Bacteria</taxon>
        <taxon>Bacillati</taxon>
        <taxon>Actinomycetota</taxon>
        <taxon>Actinomycetes</taxon>
        <taxon>Streptosporangiales</taxon>
        <taxon>Streptosporangiaceae</taxon>
        <taxon>Streptosporangium</taxon>
    </lineage>
</organism>
<feature type="domain" description="Phytase-like" evidence="2">
    <location>
        <begin position="64"/>
        <end position="342"/>
    </location>
</feature>